<evidence type="ECO:0000259" key="6">
    <source>
        <dbReference type="Pfam" id="PF01258"/>
    </source>
</evidence>
<dbReference type="AlphaFoldDB" id="A0A6J4ISV0"/>
<protein>
    <recommendedName>
        <fullName evidence="6">Zinc finger DksA/TraR C4-type domain-containing protein</fullName>
    </recommendedName>
</protein>
<feature type="coiled-coil region" evidence="5">
    <location>
        <begin position="25"/>
        <end position="52"/>
    </location>
</feature>
<keyword evidence="5" id="KW-0175">Coiled coil</keyword>
<reference evidence="7" key="1">
    <citation type="submission" date="2020-02" db="EMBL/GenBank/DDBJ databases">
        <authorList>
            <person name="Meier V. D."/>
        </authorList>
    </citation>
    <scope>NUCLEOTIDE SEQUENCE</scope>
    <source>
        <strain evidence="7">AVDCRST_MAG10</strain>
    </source>
</reference>
<evidence type="ECO:0000313" key="7">
    <source>
        <dbReference type="EMBL" id="CAA9259057.1"/>
    </source>
</evidence>
<keyword evidence="1" id="KW-0479">Metal-binding</keyword>
<dbReference type="PANTHER" id="PTHR33823">
    <property type="entry name" value="RNA POLYMERASE-BINDING TRANSCRIPTION FACTOR DKSA-RELATED"/>
    <property type="match status" value="1"/>
</dbReference>
<sequence>MADPMTPSSASAVQYVDDDFLLRQRRELSARRASYREQVERLSAAVDELAQASEAPDLGDEQGFAEADSLNVERDRVLSLTALARRRIDDVDAALRRLESGTYGACRTCRRPIPVARLEAVPEASQCVSCASGSVLRRR</sequence>
<proteinExistence type="predicted"/>
<dbReference type="PROSITE" id="PS51128">
    <property type="entry name" value="ZF_DKSA_2"/>
    <property type="match status" value="1"/>
</dbReference>
<gene>
    <name evidence="7" type="ORF">AVDCRST_MAG10-2644</name>
</gene>
<dbReference type="InterPro" id="IPR000962">
    <property type="entry name" value="Znf_DskA_TraR"/>
</dbReference>
<feature type="domain" description="Zinc finger DksA/TraR C4-type" evidence="6">
    <location>
        <begin position="101"/>
        <end position="133"/>
    </location>
</feature>
<dbReference type="PANTHER" id="PTHR33823:SF4">
    <property type="entry name" value="GENERAL STRESS PROTEIN 16O"/>
    <property type="match status" value="1"/>
</dbReference>
<accession>A0A6J4ISV0</accession>
<organism evidence="7">
    <name type="scientific">uncultured Acidimicrobiales bacterium</name>
    <dbReference type="NCBI Taxonomy" id="310071"/>
    <lineage>
        <taxon>Bacteria</taxon>
        <taxon>Bacillati</taxon>
        <taxon>Actinomycetota</taxon>
        <taxon>Acidimicrobiia</taxon>
        <taxon>Acidimicrobiales</taxon>
        <taxon>environmental samples</taxon>
    </lineage>
</organism>
<evidence type="ECO:0000256" key="1">
    <source>
        <dbReference type="ARBA" id="ARBA00022723"/>
    </source>
</evidence>
<keyword evidence="3" id="KW-0862">Zinc</keyword>
<feature type="zinc finger region" description="dksA C4-type" evidence="4">
    <location>
        <begin position="106"/>
        <end position="130"/>
    </location>
</feature>
<evidence type="ECO:0000256" key="2">
    <source>
        <dbReference type="ARBA" id="ARBA00022771"/>
    </source>
</evidence>
<dbReference type="GO" id="GO:0008270">
    <property type="term" value="F:zinc ion binding"/>
    <property type="evidence" value="ECO:0007669"/>
    <property type="project" value="UniProtKB-KW"/>
</dbReference>
<evidence type="ECO:0000256" key="5">
    <source>
        <dbReference type="SAM" id="Coils"/>
    </source>
</evidence>
<evidence type="ECO:0000256" key="4">
    <source>
        <dbReference type="PROSITE-ProRule" id="PRU00510"/>
    </source>
</evidence>
<name>A0A6J4ISV0_9ACTN</name>
<dbReference type="Gene3D" id="1.20.120.910">
    <property type="entry name" value="DksA, coiled-coil domain"/>
    <property type="match status" value="1"/>
</dbReference>
<dbReference type="SUPFAM" id="SSF57716">
    <property type="entry name" value="Glucocorticoid receptor-like (DNA-binding domain)"/>
    <property type="match status" value="1"/>
</dbReference>
<keyword evidence="2" id="KW-0863">Zinc-finger</keyword>
<dbReference type="EMBL" id="CADCTB010000162">
    <property type="protein sequence ID" value="CAA9259057.1"/>
    <property type="molecule type" value="Genomic_DNA"/>
</dbReference>
<dbReference type="Pfam" id="PF01258">
    <property type="entry name" value="zf-dskA_traR"/>
    <property type="match status" value="1"/>
</dbReference>
<evidence type="ECO:0000256" key="3">
    <source>
        <dbReference type="ARBA" id="ARBA00022833"/>
    </source>
</evidence>